<dbReference type="Pfam" id="PF20737">
    <property type="entry name" value="Glyco_hydro127C"/>
    <property type="match status" value="1"/>
</dbReference>
<evidence type="ECO:0000256" key="11">
    <source>
        <dbReference type="SAM" id="Phobius"/>
    </source>
</evidence>
<dbReference type="OrthoDB" id="654211at2759"/>
<dbReference type="InterPro" id="IPR002076">
    <property type="entry name" value="ELO_fam"/>
</dbReference>
<dbReference type="AlphaFoldDB" id="A0A8H4RSP4"/>
<evidence type="ECO:0000256" key="6">
    <source>
        <dbReference type="ARBA" id="ARBA00022989"/>
    </source>
</evidence>
<feature type="transmembrane region" description="Helical" evidence="11">
    <location>
        <begin position="771"/>
        <end position="792"/>
    </location>
</feature>
<organism evidence="15 16">
    <name type="scientific">Cudoniella acicularis</name>
    <dbReference type="NCBI Taxonomy" id="354080"/>
    <lineage>
        <taxon>Eukaryota</taxon>
        <taxon>Fungi</taxon>
        <taxon>Dikarya</taxon>
        <taxon>Ascomycota</taxon>
        <taxon>Pezizomycotina</taxon>
        <taxon>Leotiomycetes</taxon>
        <taxon>Helotiales</taxon>
        <taxon>Tricladiaceae</taxon>
        <taxon>Cudoniella</taxon>
    </lineage>
</organism>
<sequence length="1160" mass="129279">MAYPQTTFSNTKFTSPTFISRRRDIVYANTLLYQLNVLKTTGRYDAFKLQWHPSYNDKPDVWPVPNHLFWDSDVAKWIEGACYFLQWEQNAEIDAAVKELVEMIRGAQQEDGYLNIHFTVVEPEKRFTNLRDLHELYNAGHLIEAALAHFQCYGHDLLMEPILKYVDLLCKTFGPKGKHGYPGHPEIELALLRLYKVTQNPQHLTLAEYFLDERGNPTGEDGRHYYDVEAEARGDRENERPQAHEPIVEQQTIEGHSVRAMYLLTALADLARIEGASNAKFESRSKALNRLWTNMTENKMYLTGGIGAIKQYEGFGIDYFLPSSTDEGGCYAETCAAIGVMMLAERMLQLDLNAKYADIMELCFYNAVMTGMSADGKQFTYVNQLASSDKDLSKRAKWFTCACCPPNVTRLLGYLGGYLWTFRTEEKAVLVNVHMYSSAVLSIPLENSAMEIEQSSNWPWEGKVEFVLRNPSDISTTIRLRIPSWALTWQISPAIPDTKLEKGYLKLTPEWLKTNPKFQLNIPLSPRFISPHPYTNQDVVALARGPIIYCVEDVDNKWVDDHFKSLVLDPACNVSEETASIPEEGESYIGLTAHNTASLITMNETLGPHTAPGFVTQQHPVAKLHFIPYALRDNRGGRGHMRALATLPFDIPLKPATIGVDLETPNDFSNFKILVDFFRANMSSATVHLSLPSWDSFRFPPSTEPRTLPPPTAGSTLYAPPFSIDSSFYVDALDVRVPITIACIYAAIVASLNAYNKSNGNKPWWISTTKVFFWFVVAHNVFLAVYSGWTFIGTWNALQRTLDNGSSAGLLARTVDSLCKIHGPSGIGNAVAYNASVSQWISQSPATVLLTDAGLPDATDVGRFWNEGLAFYGWFFYLSKFYEVLDTAIILAKGKKSSTLQTYHHAGAMMCMWAGIRYMSPPIWMFVFVNSAIHALMYTYYTLTAFSVPIPQSLKRSLTTMQIIQFLFGASYAALHSFVSYTIPVQVPDVKSSFEAASSVASSVVSSAAVTATAAGLGNMLKKYLFRAAGEDGLAGNVIATESTSQINAASQVSGAVQYHTEYHTVPCIDTSGQTFAIWFNVLYLAPLTVLFVRFFIRSYLRRTAQKTGKGARSKHVTAEKAGKDALKGLEREAYQNGGANGYTNGHENGHANGKANGKH</sequence>
<dbReference type="Pfam" id="PF01151">
    <property type="entry name" value="ELO"/>
    <property type="match status" value="1"/>
</dbReference>
<feature type="transmembrane region" description="Helical" evidence="11">
    <location>
        <begin position="1076"/>
        <end position="1097"/>
    </location>
</feature>
<feature type="domain" description="Non-reducing end beta-L-arabinofuranosidase-like GH127 C-terminal" evidence="14">
    <location>
        <begin position="528"/>
        <end position="637"/>
    </location>
</feature>
<dbReference type="EMBL" id="JAAMPI010000125">
    <property type="protein sequence ID" value="KAF4635329.1"/>
    <property type="molecule type" value="Genomic_DNA"/>
</dbReference>
<reference evidence="15 16" key="1">
    <citation type="submission" date="2020-03" db="EMBL/GenBank/DDBJ databases">
        <title>Draft Genome Sequence of Cudoniella acicularis.</title>
        <authorList>
            <person name="Buettner E."/>
            <person name="Kellner H."/>
        </authorList>
    </citation>
    <scope>NUCLEOTIDE SEQUENCE [LARGE SCALE GENOMIC DNA]</scope>
    <source>
        <strain evidence="15 16">DSM 108380</strain>
    </source>
</reference>
<evidence type="ECO:0000259" key="14">
    <source>
        <dbReference type="Pfam" id="PF20737"/>
    </source>
</evidence>
<dbReference type="GO" id="GO:0005975">
    <property type="term" value="P:carbohydrate metabolic process"/>
    <property type="evidence" value="ECO:0007669"/>
    <property type="project" value="InterPro"/>
</dbReference>
<evidence type="ECO:0000259" key="12">
    <source>
        <dbReference type="Pfam" id="PF07944"/>
    </source>
</evidence>
<dbReference type="InterPro" id="IPR008928">
    <property type="entry name" value="6-hairpin_glycosidase_sf"/>
</dbReference>
<dbReference type="GO" id="GO:0016020">
    <property type="term" value="C:membrane"/>
    <property type="evidence" value="ECO:0007669"/>
    <property type="project" value="UniProtKB-SubCell"/>
</dbReference>
<evidence type="ECO:0000313" key="16">
    <source>
        <dbReference type="Proteomes" id="UP000566819"/>
    </source>
</evidence>
<evidence type="ECO:0000256" key="10">
    <source>
        <dbReference type="SAM" id="MobiDB-lite"/>
    </source>
</evidence>
<evidence type="ECO:0008006" key="17">
    <source>
        <dbReference type="Google" id="ProtNLM"/>
    </source>
</evidence>
<dbReference type="InterPro" id="IPR049049">
    <property type="entry name" value="Beta-AFase-like_GH127_C"/>
</dbReference>
<dbReference type="Pfam" id="PF20736">
    <property type="entry name" value="Glyco_hydro127M"/>
    <property type="match status" value="1"/>
</dbReference>
<feature type="transmembrane region" description="Helical" evidence="11">
    <location>
        <begin position="923"/>
        <end position="943"/>
    </location>
</feature>
<keyword evidence="6 11" id="KW-1133">Transmembrane helix</keyword>
<comment type="subcellular location">
    <subcellularLocation>
        <location evidence="1">Membrane</location>
        <topology evidence="1">Multi-pass membrane protein</topology>
    </subcellularLocation>
</comment>
<evidence type="ECO:0000256" key="5">
    <source>
        <dbReference type="ARBA" id="ARBA00022832"/>
    </source>
</evidence>
<feature type="domain" description="Non-reducing end beta-L-arabinofuranosidase-like GH127 catalytic" evidence="12">
    <location>
        <begin position="19"/>
        <end position="414"/>
    </location>
</feature>
<evidence type="ECO:0000313" key="15">
    <source>
        <dbReference type="EMBL" id="KAF4635329.1"/>
    </source>
</evidence>
<keyword evidence="2" id="KW-0444">Lipid biosynthesis</keyword>
<dbReference type="InterPro" id="IPR049174">
    <property type="entry name" value="Beta-AFase-like"/>
</dbReference>
<proteinExistence type="predicted"/>
<dbReference type="GO" id="GO:0006633">
    <property type="term" value="P:fatty acid biosynthetic process"/>
    <property type="evidence" value="ECO:0007669"/>
    <property type="project" value="UniProtKB-KW"/>
</dbReference>
<evidence type="ECO:0000256" key="3">
    <source>
        <dbReference type="ARBA" id="ARBA00022679"/>
    </source>
</evidence>
<keyword evidence="5" id="KW-0276">Fatty acid metabolism</keyword>
<dbReference type="SUPFAM" id="SSF48208">
    <property type="entry name" value="Six-hairpin glycosidases"/>
    <property type="match status" value="1"/>
</dbReference>
<evidence type="ECO:0000256" key="4">
    <source>
        <dbReference type="ARBA" id="ARBA00022692"/>
    </source>
</evidence>
<evidence type="ECO:0000259" key="13">
    <source>
        <dbReference type="Pfam" id="PF20736"/>
    </source>
</evidence>
<feature type="transmembrane region" description="Helical" evidence="11">
    <location>
        <begin position="735"/>
        <end position="755"/>
    </location>
</feature>
<dbReference type="InterPro" id="IPR012878">
    <property type="entry name" value="Beta-AFase-like_GH127_cat"/>
</dbReference>
<gene>
    <name evidence="15" type="ORF">G7Y89_g2771</name>
</gene>
<keyword evidence="4 11" id="KW-0812">Transmembrane</keyword>
<protein>
    <recommendedName>
        <fullName evidence="17">Very-long-chain 3-oxoacyl-CoA synthase</fullName>
    </recommendedName>
</protein>
<keyword evidence="9" id="KW-0275">Fatty acid biosynthesis</keyword>
<feature type="transmembrane region" description="Helical" evidence="11">
    <location>
        <begin position="963"/>
        <end position="984"/>
    </location>
</feature>
<evidence type="ECO:0000256" key="2">
    <source>
        <dbReference type="ARBA" id="ARBA00022516"/>
    </source>
</evidence>
<feature type="region of interest" description="Disordered" evidence="10">
    <location>
        <begin position="1136"/>
        <end position="1160"/>
    </location>
</feature>
<keyword evidence="8 11" id="KW-0472">Membrane</keyword>
<dbReference type="Pfam" id="PF07944">
    <property type="entry name" value="Beta-AFase-like_GH127_cat"/>
    <property type="match status" value="1"/>
</dbReference>
<feature type="domain" description="Non-reducing end beta-L-arabinofuranosidase-like GH127 middle" evidence="13">
    <location>
        <begin position="431"/>
        <end position="515"/>
    </location>
</feature>
<dbReference type="PANTHER" id="PTHR43465">
    <property type="entry name" value="DUF1680 DOMAIN PROTEIN (AFU_ORTHOLOGUE AFUA_1G08910)"/>
    <property type="match status" value="1"/>
</dbReference>
<name>A0A8H4RSP4_9HELO</name>
<comment type="caution">
    <text evidence="15">The sequence shown here is derived from an EMBL/GenBank/DDBJ whole genome shotgun (WGS) entry which is preliminary data.</text>
</comment>
<feature type="transmembrane region" description="Helical" evidence="11">
    <location>
        <begin position="996"/>
        <end position="1017"/>
    </location>
</feature>
<dbReference type="GO" id="GO:0009922">
    <property type="term" value="F:fatty acid elongase activity"/>
    <property type="evidence" value="ECO:0007669"/>
    <property type="project" value="InterPro"/>
</dbReference>
<dbReference type="Proteomes" id="UP000566819">
    <property type="component" value="Unassembled WGS sequence"/>
</dbReference>
<dbReference type="InterPro" id="IPR049046">
    <property type="entry name" value="Beta-AFase-like_GH127_middle"/>
</dbReference>
<dbReference type="PANTHER" id="PTHR43465:SF2">
    <property type="entry name" value="DUF1680 DOMAIN PROTEIN (AFU_ORTHOLOGUE AFUA_1G08910)"/>
    <property type="match status" value="1"/>
</dbReference>
<evidence type="ECO:0000256" key="9">
    <source>
        <dbReference type="ARBA" id="ARBA00023160"/>
    </source>
</evidence>
<feature type="transmembrane region" description="Helical" evidence="11">
    <location>
        <begin position="871"/>
        <end position="892"/>
    </location>
</feature>
<evidence type="ECO:0000256" key="1">
    <source>
        <dbReference type="ARBA" id="ARBA00004141"/>
    </source>
</evidence>
<accession>A0A8H4RSP4</accession>
<keyword evidence="16" id="KW-1185">Reference proteome</keyword>
<keyword evidence="7" id="KW-0443">Lipid metabolism</keyword>
<keyword evidence="3" id="KW-0808">Transferase</keyword>
<evidence type="ECO:0000256" key="8">
    <source>
        <dbReference type="ARBA" id="ARBA00023136"/>
    </source>
</evidence>
<evidence type="ECO:0000256" key="7">
    <source>
        <dbReference type="ARBA" id="ARBA00023098"/>
    </source>
</evidence>